<comment type="caution">
    <text evidence="1">The sequence shown here is derived from an EMBL/GenBank/DDBJ whole genome shotgun (WGS) entry which is preliminary data.</text>
</comment>
<keyword evidence="2" id="KW-1185">Reference proteome</keyword>
<organism evidence="1 2">
    <name type="scientific">Trichonephila inaurata madagascariensis</name>
    <dbReference type="NCBI Taxonomy" id="2747483"/>
    <lineage>
        <taxon>Eukaryota</taxon>
        <taxon>Metazoa</taxon>
        <taxon>Ecdysozoa</taxon>
        <taxon>Arthropoda</taxon>
        <taxon>Chelicerata</taxon>
        <taxon>Arachnida</taxon>
        <taxon>Araneae</taxon>
        <taxon>Araneomorphae</taxon>
        <taxon>Entelegynae</taxon>
        <taxon>Araneoidea</taxon>
        <taxon>Nephilidae</taxon>
        <taxon>Trichonephila</taxon>
        <taxon>Trichonephila inaurata</taxon>
    </lineage>
</organism>
<name>A0A8X6XEI5_9ARAC</name>
<dbReference type="Proteomes" id="UP000886998">
    <property type="component" value="Unassembled WGS sequence"/>
</dbReference>
<protein>
    <submittedName>
        <fullName evidence="1">Uncharacterized protein</fullName>
    </submittedName>
</protein>
<accession>A0A8X6XEI5</accession>
<gene>
    <name evidence="1" type="ORF">TNIN_70401</name>
</gene>
<dbReference type="AlphaFoldDB" id="A0A8X6XEI5"/>
<proteinExistence type="predicted"/>
<sequence length="86" mass="9996">MERRSIRHIIIPFSGKSLHCPHTETEEPEGRQSHGQPLLGLKVNFEASYSLKLTERYVTSFLTFRKVGRAINICIHQVFVIHTLFF</sequence>
<evidence type="ECO:0000313" key="1">
    <source>
        <dbReference type="EMBL" id="GFY52130.1"/>
    </source>
</evidence>
<reference evidence="1" key="1">
    <citation type="submission" date="2020-08" db="EMBL/GenBank/DDBJ databases">
        <title>Multicomponent nature underlies the extraordinary mechanical properties of spider dragline silk.</title>
        <authorList>
            <person name="Kono N."/>
            <person name="Nakamura H."/>
            <person name="Mori M."/>
            <person name="Yoshida Y."/>
            <person name="Ohtoshi R."/>
            <person name="Malay A.D."/>
            <person name="Moran D.A.P."/>
            <person name="Tomita M."/>
            <person name="Numata K."/>
            <person name="Arakawa K."/>
        </authorList>
    </citation>
    <scope>NUCLEOTIDE SEQUENCE</scope>
</reference>
<dbReference type="EMBL" id="BMAV01008484">
    <property type="protein sequence ID" value="GFY52130.1"/>
    <property type="molecule type" value="Genomic_DNA"/>
</dbReference>
<evidence type="ECO:0000313" key="2">
    <source>
        <dbReference type="Proteomes" id="UP000886998"/>
    </source>
</evidence>